<dbReference type="Pfam" id="PF00392">
    <property type="entry name" value="GntR"/>
    <property type="match status" value="1"/>
</dbReference>
<dbReference type="PATRIC" id="fig|1247726.3.peg.60"/>
<dbReference type="PROSITE" id="PS50949">
    <property type="entry name" value="HTH_GNTR"/>
    <property type="match status" value="1"/>
</dbReference>
<dbReference type="PRINTS" id="PR00035">
    <property type="entry name" value="HTHGNTR"/>
</dbReference>
<keyword evidence="2" id="KW-0238">DNA-binding</keyword>
<proteinExistence type="predicted"/>
<evidence type="ECO:0000256" key="3">
    <source>
        <dbReference type="ARBA" id="ARBA00023163"/>
    </source>
</evidence>
<dbReference type="AlphaFoldDB" id="W0PAT2"/>
<feature type="domain" description="HTH gntR-type" evidence="4">
    <location>
        <begin position="28"/>
        <end position="94"/>
    </location>
</feature>
<evidence type="ECO:0000259" key="4">
    <source>
        <dbReference type="PROSITE" id="PS50949"/>
    </source>
</evidence>
<dbReference type="Gene3D" id="1.20.120.530">
    <property type="entry name" value="GntR ligand-binding domain-like"/>
    <property type="match status" value="1"/>
</dbReference>
<dbReference type="GO" id="GO:0003700">
    <property type="term" value="F:DNA-binding transcription factor activity"/>
    <property type="evidence" value="ECO:0007669"/>
    <property type="project" value="InterPro"/>
</dbReference>
<organism evidence="5 6">
    <name type="scientific">Advenella mimigardefordensis (strain DSM 17166 / LMG 22922 / DPN7)</name>
    <dbReference type="NCBI Taxonomy" id="1247726"/>
    <lineage>
        <taxon>Bacteria</taxon>
        <taxon>Pseudomonadati</taxon>
        <taxon>Pseudomonadota</taxon>
        <taxon>Betaproteobacteria</taxon>
        <taxon>Burkholderiales</taxon>
        <taxon>Alcaligenaceae</taxon>
    </lineage>
</organism>
<dbReference type="SMART" id="SM00895">
    <property type="entry name" value="FCD"/>
    <property type="match status" value="1"/>
</dbReference>
<reference evidence="5 6" key="1">
    <citation type="journal article" date="2014" name="Microbiology">
        <title>Unravelling the complete genome sequence of Advenella mimigardefordensis strain DPN7T and novel insights in the catabolism of the xenobiotic polythioester precursor 3,3'-dithiodipropionate.</title>
        <authorList>
            <person name="Wubbeler J.H."/>
            <person name="Hiessl S."/>
            <person name="Schuldes J."/>
            <person name="Thurmer A."/>
            <person name="Daniel R."/>
            <person name="Steinbuchel A."/>
        </authorList>
    </citation>
    <scope>NUCLEOTIDE SEQUENCE [LARGE SCALE GENOMIC DNA]</scope>
    <source>
        <strain evidence="6">DSM 17166 / LMG 22922 / DPN7</strain>
    </source>
</reference>
<dbReference type="InterPro" id="IPR008920">
    <property type="entry name" value="TF_FadR/GntR_C"/>
</dbReference>
<dbReference type="Pfam" id="PF07729">
    <property type="entry name" value="FCD"/>
    <property type="match status" value="1"/>
</dbReference>
<dbReference type="InterPro" id="IPR000524">
    <property type="entry name" value="Tscrpt_reg_HTH_GntR"/>
</dbReference>
<name>W0PAT2_ADVMD</name>
<dbReference type="CDD" id="cd07377">
    <property type="entry name" value="WHTH_GntR"/>
    <property type="match status" value="1"/>
</dbReference>
<dbReference type="SUPFAM" id="SSF46785">
    <property type="entry name" value="Winged helix' DNA-binding domain"/>
    <property type="match status" value="1"/>
</dbReference>
<dbReference type="PANTHER" id="PTHR43537">
    <property type="entry name" value="TRANSCRIPTIONAL REGULATOR, GNTR FAMILY"/>
    <property type="match status" value="1"/>
</dbReference>
<keyword evidence="6" id="KW-1185">Reference proteome</keyword>
<dbReference type="STRING" id="1247726.MIM_c00550"/>
<evidence type="ECO:0000256" key="2">
    <source>
        <dbReference type="ARBA" id="ARBA00023125"/>
    </source>
</evidence>
<dbReference type="SMART" id="SM00345">
    <property type="entry name" value="HTH_GNTR"/>
    <property type="match status" value="1"/>
</dbReference>
<dbReference type="eggNOG" id="COG2186">
    <property type="taxonomic scope" value="Bacteria"/>
</dbReference>
<dbReference type="HOGENOM" id="CLU_017584_9_5_4"/>
<evidence type="ECO:0000313" key="5">
    <source>
        <dbReference type="EMBL" id="AHG62158.1"/>
    </source>
</evidence>
<dbReference type="SUPFAM" id="SSF48008">
    <property type="entry name" value="GntR ligand-binding domain-like"/>
    <property type="match status" value="1"/>
</dbReference>
<evidence type="ECO:0000256" key="1">
    <source>
        <dbReference type="ARBA" id="ARBA00023015"/>
    </source>
</evidence>
<dbReference type="KEGG" id="amim:MIM_c00550"/>
<keyword evidence="3" id="KW-0804">Transcription</keyword>
<dbReference type="InterPro" id="IPR036390">
    <property type="entry name" value="WH_DNA-bd_sf"/>
</dbReference>
<dbReference type="InterPro" id="IPR011711">
    <property type="entry name" value="GntR_C"/>
</dbReference>
<accession>W0PAT2</accession>
<dbReference type="Gene3D" id="1.10.10.10">
    <property type="entry name" value="Winged helix-like DNA-binding domain superfamily/Winged helix DNA-binding domain"/>
    <property type="match status" value="1"/>
</dbReference>
<dbReference type="PANTHER" id="PTHR43537:SF5">
    <property type="entry name" value="UXU OPERON TRANSCRIPTIONAL REGULATOR"/>
    <property type="match status" value="1"/>
</dbReference>
<dbReference type="EMBL" id="CP003915">
    <property type="protein sequence ID" value="AHG62158.1"/>
    <property type="molecule type" value="Genomic_DNA"/>
</dbReference>
<dbReference type="InterPro" id="IPR036388">
    <property type="entry name" value="WH-like_DNA-bd_sf"/>
</dbReference>
<protein>
    <submittedName>
        <fullName evidence="5">Transcriptional regulator, GntR family</fullName>
    </submittedName>
</protein>
<keyword evidence="1" id="KW-0805">Transcription regulation</keyword>
<gene>
    <name evidence="5" type="ORF">MIM_c00550</name>
</gene>
<sequence length="250" mass="27870">MKLSDRIILNILIYDRQQNLLEIIDMDESRSAIAYRQIRNYIDGVEDGARLPPESDFAQMFELSRASIREALARLRAEGIVRSRKGSGTFAVHSGAPEMVRLSAISSVRELAQWHEVRLALESEVAALAADRRTDKDLEMLVAAQDALMASLLTGRGEQEDVAFHAALAVCAHNPMLSDALGRLTSHIFKWGNLSAQRSTLTMAERRELIALEHGAIVDAVAKRDSDRARAEMRRHLLAGRTRVLSDMQL</sequence>
<dbReference type="Proteomes" id="UP000019095">
    <property type="component" value="Chromosome"/>
</dbReference>
<dbReference type="GO" id="GO:0003677">
    <property type="term" value="F:DNA binding"/>
    <property type="evidence" value="ECO:0007669"/>
    <property type="project" value="UniProtKB-KW"/>
</dbReference>
<evidence type="ECO:0000313" key="6">
    <source>
        <dbReference type="Proteomes" id="UP000019095"/>
    </source>
</evidence>